<evidence type="ECO:0000256" key="2">
    <source>
        <dbReference type="RuleBase" id="RU003749"/>
    </source>
</evidence>
<evidence type="ECO:0000313" key="5">
    <source>
        <dbReference type="Proteomes" id="UP001500957"/>
    </source>
</evidence>
<dbReference type="SUPFAM" id="SSF52091">
    <property type="entry name" value="SpoIIaa-like"/>
    <property type="match status" value="1"/>
</dbReference>
<sequence>MDLTVSVETQGVSTVAHVRGELDAHTAPVLRSVLSDLADQGATDVIVSLRDVTFVDSSGLGVLVGGLKRLRTVGGTLRLAAINERVLRVVRITGLDTVFEIHPDVSCAVGVD</sequence>
<organism evidence="4 5">
    <name type="scientific">Sporichthya brevicatena</name>
    <dbReference type="NCBI Taxonomy" id="171442"/>
    <lineage>
        <taxon>Bacteria</taxon>
        <taxon>Bacillati</taxon>
        <taxon>Actinomycetota</taxon>
        <taxon>Actinomycetes</taxon>
        <taxon>Sporichthyales</taxon>
        <taxon>Sporichthyaceae</taxon>
        <taxon>Sporichthya</taxon>
    </lineage>
</organism>
<dbReference type="CDD" id="cd07043">
    <property type="entry name" value="STAS_anti-anti-sigma_factors"/>
    <property type="match status" value="1"/>
</dbReference>
<comment type="similarity">
    <text evidence="1 2">Belongs to the anti-sigma-factor antagonist family.</text>
</comment>
<dbReference type="EMBL" id="BAAAHE010000030">
    <property type="protein sequence ID" value="GAA0627991.1"/>
    <property type="molecule type" value="Genomic_DNA"/>
</dbReference>
<name>A0ABN1H3F0_9ACTN</name>
<reference evidence="4 5" key="1">
    <citation type="journal article" date="2019" name="Int. J. Syst. Evol. Microbiol.">
        <title>The Global Catalogue of Microorganisms (GCM) 10K type strain sequencing project: providing services to taxonomists for standard genome sequencing and annotation.</title>
        <authorList>
            <consortium name="The Broad Institute Genomics Platform"/>
            <consortium name="The Broad Institute Genome Sequencing Center for Infectious Disease"/>
            <person name="Wu L."/>
            <person name="Ma J."/>
        </authorList>
    </citation>
    <scope>NUCLEOTIDE SEQUENCE [LARGE SCALE GENOMIC DNA]</scope>
    <source>
        <strain evidence="4 5">JCM 10671</strain>
    </source>
</reference>
<proteinExistence type="inferred from homology"/>
<dbReference type="InterPro" id="IPR002645">
    <property type="entry name" value="STAS_dom"/>
</dbReference>
<comment type="caution">
    <text evidence="4">The sequence shown here is derived from an EMBL/GenBank/DDBJ whole genome shotgun (WGS) entry which is preliminary data.</text>
</comment>
<evidence type="ECO:0000256" key="1">
    <source>
        <dbReference type="ARBA" id="ARBA00009013"/>
    </source>
</evidence>
<dbReference type="Pfam" id="PF01740">
    <property type="entry name" value="STAS"/>
    <property type="match status" value="1"/>
</dbReference>
<protein>
    <recommendedName>
        <fullName evidence="2">Anti-sigma factor antagonist</fullName>
    </recommendedName>
</protein>
<dbReference type="NCBIfam" id="TIGR00377">
    <property type="entry name" value="ant_ant_sig"/>
    <property type="match status" value="1"/>
</dbReference>
<dbReference type="PANTHER" id="PTHR33495">
    <property type="entry name" value="ANTI-SIGMA FACTOR ANTAGONIST TM_1081-RELATED-RELATED"/>
    <property type="match status" value="1"/>
</dbReference>
<feature type="domain" description="STAS" evidence="3">
    <location>
        <begin position="3"/>
        <end position="112"/>
    </location>
</feature>
<dbReference type="Gene3D" id="3.30.750.24">
    <property type="entry name" value="STAS domain"/>
    <property type="match status" value="1"/>
</dbReference>
<dbReference type="InterPro" id="IPR036513">
    <property type="entry name" value="STAS_dom_sf"/>
</dbReference>
<evidence type="ECO:0000313" key="4">
    <source>
        <dbReference type="EMBL" id="GAA0627991.1"/>
    </source>
</evidence>
<dbReference type="PROSITE" id="PS50801">
    <property type="entry name" value="STAS"/>
    <property type="match status" value="1"/>
</dbReference>
<dbReference type="InterPro" id="IPR003658">
    <property type="entry name" value="Anti-sigma_ant"/>
</dbReference>
<evidence type="ECO:0000259" key="3">
    <source>
        <dbReference type="PROSITE" id="PS50801"/>
    </source>
</evidence>
<gene>
    <name evidence="4" type="ORF">GCM10009547_34500</name>
</gene>
<accession>A0ABN1H3F0</accession>
<keyword evidence="5" id="KW-1185">Reference proteome</keyword>
<dbReference type="RefSeq" id="WP_344607000.1">
    <property type="nucleotide sequence ID" value="NZ_BAAAHE010000030.1"/>
</dbReference>
<dbReference type="PANTHER" id="PTHR33495:SF2">
    <property type="entry name" value="ANTI-SIGMA FACTOR ANTAGONIST TM_1081-RELATED"/>
    <property type="match status" value="1"/>
</dbReference>
<dbReference type="Proteomes" id="UP001500957">
    <property type="component" value="Unassembled WGS sequence"/>
</dbReference>